<dbReference type="GO" id="GO:0016651">
    <property type="term" value="F:oxidoreductase activity, acting on NAD(P)H"/>
    <property type="evidence" value="ECO:0007669"/>
    <property type="project" value="TreeGrafter"/>
</dbReference>
<dbReference type="InterPro" id="IPR013154">
    <property type="entry name" value="ADH-like_N"/>
</dbReference>
<name>A0A5B8U4R0_9ACTN</name>
<dbReference type="SUPFAM" id="SSF50129">
    <property type="entry name" value="GroES-like"/>
    <property type="match status" value="1"/>
</dbReference>
<dbReference type="EMBL" id="CP042430">
    <property type="protein sequence ID" value="QEC48119.1"/>
    <property type="molecule type" value="Genomic_DNA"/>
</dbReference>
<reference evidence="4 5" key="1">
    <citation type="journal article" date="2018" name="J. Microbiol.">
        <title>Baekduia soli gen. nov., sp. nov., a novel bacterium isolated from the soil of Baekdu Mountain and proposal of a novel family name, Baekduiaceae fam. nov.</title>
        <authorList>
            <person name="An D.S."/>
            <person name="Siddiqi M.Z."/>
            <person name="Kim K.H."/>
            <person name="Yu H.S."/>
            <person name="Im W.T."/>
        </authorList>
    </citation>
    <scope>NUCLEOTIDE SEQUENCE [LARGE SCALE GENOMIC DNA]</scope>
    <source>
        <strain evidence="4 5">BR7-21</strain>
    </source>
</reference>
<dbReference type="Pfam" id="PF00107">
    <property type="entry name" value="ADH_zinc_N"/>
    <property type="match status" value="1"/>
</dbReference>
<keyword evidence="2" id="KW-0560">Oxidoreductase</keyword>
<dbReference type="GO" id="GO:0070402">
    <property type="term" value="F:NADPH binding"/>
    <property type="evidence" value="ECO:0007669"/>
    <property type="project" value="TreeGrafter"/>
</dbReference>
<organism evidence="4 5">
    <name type="scientific">Baekduia soli</name>
    <dbReference type="NCBI Taxonomy" id="496014"/>
    <lineage>
        <taxon>Bacteria</taxon>
        <taxon>Bacillati</taxon>
        <taxon>Actinomycetota</taxon>
        <taxon>Thermoleophilia</taxon>
        <taxon>Solirubrobacterales</taxon>
        <taxon>Baekduiaceae</taxon>
        <taxon>Baekduia</taxon>
    </lineage>
</organism>
<proteinExistence type="predicted"/>
<sequence length="376" mass="39207">MRSQRCVARRPYRLVTSMTGDATTASARAVLALAPVGAVGAARDAAVLVPTRRYVALDRFGPPDVMRWTTGPAPQRGEGEVLVAVEAIGLNFADTMVRRGEYRRDQSLDFTPGFEVAGHVLESGDGGPAPGTPVLVFCENGGGYADTISAPADHVFTLIEGMAPRDAAALFTQGVTAWYAVHRYGQVGEGDWVLVHAAAGGLGGMSVQLAALAGARVVATASTPAKLEIARRYGATETVLADPETLTAGVRAATGGHGADVVIDGVGGDLFMPSMRALAFGGRYLVVGSASQAPAMLDVRALMPRGQTVTGVLVARVAEQDPSEPQRAFDEIQRLVLSGELRPDVRTMPAAEIAAAHELIESRSLTGKVVLELEPA</sequence>
<dbReference type="KEGG" id="bsol:FSW04_11430"/>
<dbReference type="Gene3D" id="3.40.50.720">
    <property type="entry name" value="NAD(P)-binding Rossmann-like Domain"/>
    <property type="match status" value="1"/>
</dbReference>
<protein>
    <submittedName>
        <fullName evidence="4">NADPH:quinone oxidoreductase family protein</fullName>
    </submittedName>
</protein>
<dbReference type="InterPro" id="IPR020843">
    <property type="entry name" value="ER"/>
</dbReference>
<accession>A0A5B8U4R0</accession>
<feature type="domain" description="Enoyl reductase (ER)" evidence="3">
    <location>
        <begin position="61"/>
        <end position="371"/>
    </location>
</feature>
<dbReference type="PANTHER" id="PTHR48106:SF18">
    <property type="entry name" value="QUINONE OXIDOREDUCTASE PIG3"/>
    <property type="match status" value="1"/>
</dbReference>
<dbReference type="Gene3D" id="3.90.180.10">
    <property type="entry name" value="Medium-chain alcohol dehydrogenases, catalytic domain"/>
    <property type="match status" value="1"/>
</dbReference>
<dbReference type="AlphaFoldDB" id="A0A5B8U4R0"/>
<dbReference type="PANTHER" id="PTHR48106">
    <property type="entry name" value="QUINONE OXIDOREDUCTASE PIG3-RELATED"/>
    <property type="match status" value="1"/>
</dbReference>
<dbReference type="InterPro" id="IPR011032">
    <property type="entry name" value="GroES-like_sf"/>
</dbReference>
<dbReference type="SUPFAM" id="SSF51735">
    <property type="entry name" value="NAD(P)-binding Rossmann-fold domains"/>
    <property type="match status" value="1"/>
</dbReference>
<dbReference type="InterPro" id="IPR036291">
    <property type="entry name" value="NAD(P)-bd_dom_sf"/>
</dbReference>
<dbReference type="OrthoDB" id="4190732at2"/>
<evidence type="ECO:0000256" key="2">
    <source>
        <dbReference type="ARBA" id="ARBA00023002"/>
    </source>
</evidence>
<dbReference type="Pfam" id="PF08240">
    <property type="entry name" value="ADH_N"/>
    <property type="match status" value="1"/>
</dbReference>
<evidence type="ECO:0000313" key="4">
    <source>
        <dbReference type="EMBL" id="QEC48119.1"/>
    </source>
</evidence>
<dbReference type="CDD" id="cd08241">
    <property type="entry name" value="QOR1"/>
    <property type="match status" value="1"/>
</dbReference>
<keyword evidence="1" id="KW-0521">NADP</keyword>
<dbReference type="SMART" id="SM00829">
    <property type="entry name" value="PKS_ER"/>
    <property type="match status" value="1"/>
</dbReference>
<evidence type="ECO:0000313" key="5">
    <source>
        <dbReference type="Proteomes" id="UP000321805"/>
    </source>
</evidence>
<dbReference type="Proteomes" id="UP000321805">
    <property type="component" value="Chromosome"/>
</dbReference>
<evidence type="ECO:0000256" key="1">
    <source>
        <dbReference type="ARBA" id="ARBA00022857"/>
    </source>
</evidence>
<gene>
    <name evidence="4" type="ORF">FSW04_11430</name>
</gene>
<keyword evidence="5" id="KW-1185">Reference proteome</keyword>
<dbReference type="InterPro" id="IPR013149">
    <property type="entry name" value="ADH-like_C"/>
</dbReference>
<evidence type="ECO:0000259" key="3">
    <source>
        <dbReference type="SMART" id="SM00829"/>
    </source>
</evidence>